<dbReference type="PANTHER" id="PTHR47978">
    <property type="match status" value="1"/>
</dbReference>
<sequence length="197" mass="21959">MSGADFKVVLLGSEDVGKTSLMKRYIQDKFQCRPHQNTIGAAFASKTVSTRGRQFVLGIWDTAGSERYYAMSQLYYRDAKAAIVCFDLTERVTFDRAKQWITELRNHEENCKIYLCGTKKDVVDDGIKASAVAHERVLQYSKGIGAVYMETSSKTGLNVAELFQLIADDCVLPSSNERNESIKLHSSKKSSSCCLAS</sequence>
<dbReference type="PROSITE" id="PS51419">
    <property type="entry name" value="RAB"/>
    <property type="match status" value="1"/>
</dbReference>
<dbReference type="PROSITE" id="PS51421">
    <property type="entry name" value="RAS"/>
    <property type="match status" value="1"/>
</dbReference>
<keyword evidence="4" id="KW-1185">Reference proteome</keyword>
<dbReference type="FunFam" id="3.40.50.300:FF:001204">
    <property type="entry name" value="Small GTP-binding protein, putative"/>
    <property type="match status" value="1"/>
</dbReference>
<dbReference type="SUPFAM" id="SSF52540">
    <property type="entry name" value="P-loop containing nucleoside triphosphate hydrolases"/>
    <property type="match status" value="1"/>
</dbReference>
<dbReference type="Gene3D" id="3.40.50.300">
    <property type="entry name" value="P-loop containing nucleotide triphosphate hydrolases"/>
    <property type="match status" value="1"/>
</dbReference>
<dbReference type="AlphaFoldDB" id="A0AAE1LT51"/>
<dbReference type="Proteomes" id="UP001219518">
    <property type="component" value="Unassembled WGS sequence"/>
</dbReference>
<dbReference type="InterPro" id="IPR027417">
    <property type="entry name" value="P-loop_NTPase"/>
</dbReference>
<name>A0AAE1LT51_9NEOP</name>
<dbReference type="Pfam" id="PF00071">
    <property type="entry name" value="Ras"/>
    <property type="match status" value="1"/>
</dbReference>
<reference evidence="3" key="2">
    <citation type="journal article" date="2023" name="BMC Genomics">
        <title>Pest status, molecular evolution, and epigenetic factors derived from the genome assembly of Frankliniella fusca, a thysanopteran phytovirus vector.</title>
        <authorList>
            <person name="Catto M.A."/>
            <person name="Labadie P.E."/>
            <person name="Jacobson A.L."/>
            <person name="Kennedy G.G."/>
            <person name="Srinivasan R."/>
            <person name="Hunt B.G."/>
        </authorList>
    </citation>
    <scope>NUCLEOTIDE SEQUENCE</scope>
    <source>
        <strain evidence="3">PL_HMW_Pooled</strain>
    </source>
</reference>
<dbReference type="InterPro" id="IPR005225">
    <property type="entry name" value="Small_GTP-bd"/>
</dbReference>
<keyword evidence="2" id="KW-0547">Nucleotide-binding</keyword>
<evidence type="ECO:0000313" key="3">
    <source>
        <dbReference type="EMBL" id="KAK3930785.1"/>
    </source>
</evidence>
<comment type="similarity">
    <text evidence="1">Belongs to the small GTPase superfamily. Rab family.</text>
</comment>
<reference evidence="3" key="1">
    <citation type="submission" date="2021-07" db="EMBL/GenBank/DDBJ databases">
        <authorList>
            <person name="Catto M.A."/>
            <person name="Jacobson A."/>
            <person name="Kennedy G."/>
            <person name="Labadie P."/>
            <person name="Hunt B.G."/>
            <person name="Srinivasan R."/>
        </authorList>
    </citation>
    <scope>NUCLEOTIDE SEQUENCE</scope>
    <source>
        <strain evidence="3">PL_HMW_Pooled</strain>
        <tissue evidence="3">Head</tissue>
    </source>
</reference>
<accession>A0AAE1LT51</accession>
<gene>
    <name evidence="3" type="ORF">KUF71_024142</name>
</gene>
<dbReference type="NCBIfam" id="TIGR00231">
    <property type="entry name" value="small_GTP"/>
    <property type="match status" value="1"/>
</dbReference>
<protein>
    <submittedName>
        <fullName evidence="3">Ras-related protein Rab-24</fullName>
    </submittedName>
</protein>
<organism evidence="3 4">
    <name type="scientific">Frankliniella fusca</name>
    <dbReference type="NCBI Taxonomy" id="407009"/>
    <lineage>
        <taxon>Eukaryota</taxon>
        <taxon>Metazoa</taxon>
        <taxon>Ecdysozoa</taxon>
        <taxon>Arthropoda</taxon>
        <taxon>Hexapoda</taxon>
        <taxon>Insecta</taxon>
        <taxon>Pterygota</taxon>
        <taxon>Neoptera</taxon>
        <taxon>Paraneoptera</taxon>
        <taxon>Thysanoptera</taxon>
        <taxon>Terebrantia</taxon>
        <taxon>Thripoidea</taxon>
        <taxon>Thripidae</taxon>
        <taxon>Frankliniella</taxon>
    </lineage>
</organism>
<dbReference type="GO" id="GO:0003924">
    <property type="term" value="F:GTPase activity"/>
    <property type="evidence" value="ECO:0007669"/>
    <property type="project" value="InterPro"/>
</dbReference>
<evidence type="ECO:0000256" key="1">
    <source>
        <dbReference type="ARBA" id="ARBA00006270"/>
    </source>
</evidence>
<evidence type="ECO:0000256" key="2">
    <source>
        <dbReference type="ARBA" id="ARBA00022741"/>
    </source>
</evidence>
<evidence type="ECO:0000313" key="4">
    <source>
        <dbReference type="Proteomes" id="UP001219518"/>
    </source>
</evidence>
<dbReference type="EMBL" id="JAHWGI010001412">
    <property type="protein sequence ID" value="KAK3930785.1"/>
    <property type="molecule type" value="Genomic_DNA"/>
</dbReference>
<comment type="caution">
    <text evidence="3">The sequence shown here is derived from an EMBL/GenBank/DDBJ whole genome shotgun (WGS) entry which is preliminary data.</text>
</comment>
<dbReference type="SMART" id="SM00175">
    <property type="entry name" value="RAB"/>
    <property type="match status" value="1"/>
</dbReference>
<dbReference type="SMART" id="SM00176">
    <property type="entry name" value="RAN"/>
    <property type="match status" value="1"/>
</dbReference>
<dbReference type="SMART" id="SM00174">
    <property type="entry name" value="RHO"/>
    <property type="match status" value="1"/>
</dbReference>
<dbReference type="InterPro" id="IPR001806">
    <property type="entry name" value="Small_GTPase"/>
</dbReference>
<dbReference type="SMART" id="SM00173">
    <property type="entry name" value="RAS"/>
    <property type="match status" value="1"/>
</dbReference>
<dbReference type="PRINTS" id="PR00449">
    <property type="entry name" value="RASTRNSFRMNG"/>
</dbReference>
<dbReference type="GO" id="GO:0005525">
    <property type="term" value="F:GTP binding"/>
    <property type="evidence" value="ECO:0007669"/>
    <property type="project" value="InterPro"/>
</dbReference>
<proteinExistence type="inferred from homology"/>